<evidence type="ECO:0000256" key="2">
    <source>
        <dbReference type="PROSITE-ProRule" id="PRU00284"/>
    </source>
</evidence>
<sequence>MKNKKNLVMAASVLLASVLLSALHYYVDSFILSLIGTLVITAALFIGCARMLKQENAQNEEVAEKNSSAQTSIEESLQELRHLEAHSGHLVSMNTQVSASSEMVGGQLMDMVQDIQKQHELISYFGDQLGKMNGMIQNLDAIIEVTNSTTSDVTLLSNEGKLKVDDFSIVFTKIISLTKQFGDYNQTLLEKMKAVTKALGAIDYISNQTNLLALNASIEAARAGSNGAGFGVVASEIRKLSVQVKESAETINTIVTDVNRNIEEQEKSYSANVSVLEEGKDKSLQMIDIFDGVISSINTLSLQSHEIKRDSTEVEAENQRLIEMMQEVLGITENLSQKTMGSSELTMEQQAHLIELDMTVMTMGEHIRKIQDHLKEQTEHQGNVVWIRPGEMKKRNEMKLAE</sequence>
<dbReference type="PROSITE" id="PS50111">
    <property type="entry name" value="CHEMOTAXIS_TRANSDUC_2"/>
    <property type="match status" value="1"/>
</dbReference>
<dbReference type="EMBL" id="VTES01000005">
    <property type="protein sequence ID" value="TYS61868.1"/>
    <property type="molecule type" value="Genomic_DNA"/>
</dbReference>
<evidence type="ECO:0000256" key="3">
    <source>
        <dbReference type="SAM" id="Phobius"/>
    </source>
</evidence>
<dbReference type="Pfam" id="PF00015">
    <property type="entry name" value="MCPsignal"/>
    <property type="match status" value="1"/>
</dbReference>
<dbReference type="RefSeq" id="WP_148950376.1">
    <property type="nucleotide sequence ID" value="NZ_VTES01000005.1"/>
</dbReference>
<dbReference type="Gene3D" id="1.10.287.950">
    <property type="entry name" value="Methyl-accepting chemotaxis protein"/>
    <property type="match status" value="1"/>
</dbReference>
<name>A0A5D4SIF7_9BACI</name>
<evidence type="ECO:0000313" key="6">
    <source>
        <dbReference type="Proteomes" id="UP000323732"/>
    </source>
</evidence>
<reference evidence="5 6" key="1">
    <citation type="submission" date="2019-08" db="EMBL/GenBank/DDBJ databases">
        <title>Bacillus genomes from the desert of Cuatro Cienegas, Coahuila.</title>
        <authorList>
            <person name="Olmedo-Alvarez G."/>
        </authorList>
    </citation>
    <scope>NUCLEOTIDE SEQUENCE [LARGE SCALE GENOMIC DNA]</scope>
    <source>
        <strain evidence="5 6">CH37_1T</strain>
    </source>
</reference>
<keyword evidence="3" id="KW-0812">Transmembrane</keyword>
<dbReference type="SUPFAM" id="SSF58104">
    <property type="entry name" value="Methyl-accepting chemotaxis protein (MCP) signaling domain"/>
    <property type="match status" value="1"/>
</dbReference>
<dbReference type="InterPro" id="IPR004089">
    <property type="entry name" value="MCPsignal_dom"/>
</dbReference>
<evidence type="ECO:0000256" key="1">
    <source>
        <dbReference type="ARBA" id="ARBA00023224"/>
    </source>
</evidence>
<keyword evidence="1 2" id="KW-0807">Transducer</keyword>
<feature type="domain" description="Methyl-accepting transducer" evidence="4">
    <location>
        <begin position="93"/>
        <end position="336"/>
    </location>
</feature>
<dbReference type="AlphaFoldDB" id="A0A5D4SIF7"/>
<organism evidence="5 6">
    <name type="scientific">Bacillus infantis</name>
    <dbReference type="NCBI Taxonomy" id="324767"/>
    <lineage>
        <taxon>Bacteria</taxon>
        <taxon>Bacillati</taxon>
        <taxon>Bacillota</taxon>
        <taxon>Bacilli</taxon>
        <taxon>Bacillales</taxon>
        <taxon>Bacillaceae</taxon>
        <taxon>Bacillus</taxon>
    </lineage>
</organism>
<protein>
    <submittedName>
        <fullName evidence="5">Methyl-accepting chemotaxis protein</fullName>
    </submittedName>
</protein>
<evidence type="ECO:0000259" key="4">
    <source>
        <dbReference type="PROSITE" id="PS50111"/>
    </source>
</evidence>
<dbReference type="Proteomes" id="UP000323732">
    <property type="component" value="Unassembled WGS sequence"/>
</dbReference>
<keyword evidence="3" id="KW-0472">Membrane</keyword>
<evidence type="ECO:0000313" key="5">
    <source>
        <dbReference type="EMBL" id="TYS61868.1"/>
    </source>
</evidence>
<dbReference type="GO" id="GO:0016020">
    <property type="term" value="C:membrane"/>
    <property type="evidence" value="ECO:0007669"/>
    <property type="project" value="InterPro"/>
</dbReference>
<dbReference type="PANTHER" id="PTHR32089">
    <property type="entry name" value="METHYL-ACCEPTING CHEMOTAXIS PROTEIN MCPB"/>
    <property type="match status" value="1"/>
</dbReference>
<proteinExistence type="predicted"/>
<dbReference type="PANTHER" id="PTHR32089:SF118">
    <property type="entry name" value="HEME-BASED AEROTACTIC TRANSDUCER HEMAT"/>
    <property type="match status" value="1"/>
</dbReference>
<gene>
    <name evidence="5" type="ORF">FZD47_17385</name>
</gene>
<dbReference type="SMART" id="SM00283">
    <property type="entry name" value="MA"/>
    <property type="match status" value="1"/>
</dbReference>
<feature type="transmembrane region" description="Helical" evidence="3">
    <location>
        <begin position="30"/>
        <end position="49"/>
    </location>
</feature>
<accession>A0A5D4SIF7</accession>
<dbReference type="GO" id="GO:0007165">
    <property type="term" value="P:signal transduction"/>
    <property type="evidence" value="ECO:0007669"/>
    <property type="project" value="UniProtKB-KW"/>
</dbReference>
<keyword evidence="3" id="KW-1133">Transmembrane helix</keyword>
<comment type="caution">
    <text evidence="5">The sequence shown here is derived from an EMBL/GenBank/DDBJ whole genome shotgun (WGS) entry which is preliminary data.</text>
</comment>